<feature type="coiled-coil region" evidence="9">
    <location>
        <begin position="135"/>
        <end position="268"/>
    </location>
</feature>
<keyword evidence="4" id="KW-0132">Cell division</keyword>
<dbReference type="AlphaFoldDB" id="A0A4P1RWI7"/>
<keyword evidence="5" id="KW-0498">Mitosis</keyword>
<evidence type="ECO:0000256" key="3">
    <source>
        <dbReference type="ARBA" id="ARBA00022454"/>
    </source>
</evidence>
<dbReference type="STRING" id="3871.A0A4P1RWI7"/>
<dbReference type="Gramene" id="OIW19296">
    <property type="protein sequence ID" value="OIW19296"/>
    <property type="gene ID" value="TanjilG_20421"/>
</dbReference>
<evidence type="ECO:0000256" key="1">
    <source>
        <dbReference type="ARBA" id="ARBA00004584"/>
    </source>
</evidence>
<comment type="similarity">
    <text evidence="2">Belongs to the NUF2 family.</text>
</comment>
<sequence length="447" mass="51540">MSKFEYPRLSRSDIVAILVQSQIANVSEHDLINPNSEFISELYTRILIHLQFFLQDDNEQLDFDALEQLENPDLHLESVRVMKLYNRIKEVLAALECPKKFTLNDLIAPEPNRAEFFLGAILNFCLDREVRMNSVSEIVNEFNLLEEQRAELEEVKILQLKSEISECNEAREREMPLVQEVDAKVKELRQTIATLNNQQMSLRTTLRKLKEKSAEMDEKISNAEFTLVQNVQENANLRSKIAQSPDKVQRALEEKKLVREEARNTERLAMQNFHEKTALVEVYSKVYKKMSKHHKQMQAIQEQVNSVKSVEKELKALKAKLSNEEVLEKSLEAKLAERQSKVEQMEELRKQVEKECNTMCEEATKHVNSIKLEVESKGSAMEARQKNVESVLAEVEAVNSKIIAVKESGAAKVAQLGRKYEEVAEEYRKYADSIARLMESGTNSQDH</sequence>
<feature type="coiled-coil region" evidence="9">
    <location>
        <begin position="300"/>
        <end position="362"/>
    </location>
</feature>
<name>A0A4P1RWI7_LUPAN</name>
<protein>
    <recommendedName>
        <fullName evidence="10">Kinetochore protein Nuf2 N-terminal domain-containing protein</fullName>
    </recommendedName>
</protein>
<dbReference type="PANTHER" id="PTHR48441:SF1">
    <property type="entry name" value="NT-3"/>
    <property type="match status" value="1"/>
</dbReference>
<dbReference type="Gene3D" id="1.10.418.60">
    <property type="entry name" value="Ncd80 complex, Nuf2 subunit"/>
    <property type="match status" value="1"/>
</dbReference>
<evidence type="ECO:0000256" key="6">
    <source>
        <dbReference type="ARBA" id="ARBA00023054"/>
    </source>
</evidence>
<keyword evidence="3" id="KW-0158">Chromosome</keyword>
<dbReference type="InterPro" id="IPR038275">
    <property type="entry name" value="Nuf2_N_sf"/>
</dbReference>
<keyword evidence="8" id="KW-0137">Centromere</keyword>
<proteinExistence type="inferred from homology"/>
<dbReference type="GO" id="GO:0031262">
    <property type="term" value="C:Ndc80 complex"/>
    <property type="evidence" value="ECO:0007669"/>
    <property type="project" value="InterPro"/>
</dbReference>
<keyword evidence="12" id="KW-1185">Reference proteome</keyword>
<evidence type="ECO:0000256" key="5">
    <source>
        <dbReference type="ARBA" id="ARBA00022776"/>
    </source>
</evidence>
<organism evidence="11 12">
    <name type="scientific">Lupinus angustifolius</name>
    <name type="common">Narrow-leaved blue lupine</name>
    <dbReference type="NCBI Taxonomy" id="3871"/>
    <lineage>
        <taxon>Eukaryota</taxon>
        <taxon>Viridiplantae</taxon>
        <taxon>Streptophyta</taxon>
        <taxon>Embryophyta</taxon>
        <taxon>Tracheophyta</taxon>
        <taxon>Spermatophyta</taxon>
        <taxon>Magnoliopsida</taxon>
        <taxon>eudicotyledons</taxon>
        <taxon>Gunneridae</taxon>
        <taxon>Pentapetalae</taxon>
        <taxon>rosids</taxon>
        <taxon>fabids</taxon>
        <taxon>Fabales</taxon>
        <taxon>Fabaceae</taxon>
        <taxon>Papilionoideae</taxon>
        <taxon>50 kb inversion clade</taxon>
        <taxon>genistoids sensu lato</taxon>
        <taxon>core genistoids</taxon>
        <taxon>Genisteae</taxon>
        <taxon>Lupinus</taxon>
    </lineage>
</organism>
<dbReference type="Proteomes" id="UP000188354">
    <property type="component" value="Chromosome LG01"/>
</dbReference>
<dbReference type="OrthoDB" id="8194677at2759"/>
<evidence type="ECO:0000313" key="12">
    <source>
        <dbReference type="Proteomes" id="UP000188354"/>
    </source>
</evidence>
<dbReference type="KEGG" id="lang:109348199"/>
<evidence type="ECO:0000313" key="11">
    <source>
        <dbReference type="EMBL" id="OIW19296.1"/>
    </source>
</evidence>
<dbReference type="PANTHER" id="PTHR48441">
    <property type="match status" value="1"/>
</dbReference>
<dbReference type="EMBL" id="CM007361">
    <property type="protein sequence ID" value="OIW19296.1"/>
    <property type="molecule type" value="Genomic_DNA"/>
</dbReference>
<accession>A0A4P1RWI7</accession>
<dbReference type="InterPro" id="IPR005549">
    <property type="entry name" value="Kinetochore_Nuf2_N"/>
</dbReference>
<keyword evidence="7" id="KW-0131">Cell cycle</keyword>
<evidence type="ECO:0000256" key="9">
    <source>
        <dbReference type="SAM" id="Coils"/>
    </source>
</evidence>
<feature type="domain" description="Kinetochore protein Nuf2 N-terminal" evidence="10">
    <location>
        <begin position="4"/>
        <end position="142"/>
    </location>
</feature>
<dbReference type="Pfam" id="PF03800">
    <property type="entry name" value="Nuf2"/>
    <property type="match status" value="1"/>
</dbReference>
<evidence type="ECO:0000256" key="4">
    <source>
        <dbReference type="ARBA" id="ARBA00022618"/>
    </source>
</evidence>
<evidence type="ECO:0000256" key="2">
    <source>
        <dbReference type="ARBA" id="ARBA00005498"/>
    </source>
</evidence>
<comment type="subcellular location">
    <subcellularLocation>
        <location evidence="1">Chromosome</location>
        <location evidence="1">Centromere</location>
    </subcellularLocation>
</comment>
<keyword evidence="6 9" id="KW-0175">Coiled coil</keyword>
<evidence type="ECO:0000259" key="10">
    <source>
        <dbReference type="Pfam" id="PF03800"/>
    </source>
</evidence>
<reference evidence="11 12" key="1">
    <citation type="journal article" date="2017" name="Plant Biotechnol. J.">
        <title>A comprehensive draft genome sequence for lupin (Lupinus angustifolius), an emerging health food: insights into plant-microbe interactions and legume evolution.</title>
        <authorList>
            <person name="Hane J.K."/>
            <person name="Ming Y."/>
            <person name="Kamphuis L.G."/>
            <person name="Nelson M.N."/>
            <person name="Garg G."/>
            <person name="Atkins C.A."/>
            <person name="Bayer P.E."/>
            <person name="Bravo A."/>
            <person name="Bringans S."/>
            <person name="Cannon S."/>
            <person name="Edwards D."/>
            <person name="Foley R."/>
            <person name="Gao L.L."/>
            <person name="Harrison M.J."/>
            <person name="Huang W."/>
            <person name="Hurgobin B."/>
            <person name="Li S."/>
            <person name="Liu C.W."/>
            <person name="McGrath A."/>
            <person name="Morahan G."/>
            <person name="Murray J."/>
            <person name="Weller J."/>
            <person name="Jian J."/>
            <person name="Singh K.B."/>
        </authorList>
    </citation>
    <scope>NUCLEOTIDE SEQUENCE [LARGE SCALE GENOMIC DNA]</scope>
    <source>
        <strain evidence="12">cv. Tanjil</strain>
        <tissue evidence="11">Whole plant</tissue>
    </source>
</reference>
<evidence type="ECO:0000256" key="8">
    <source>
        <dbReference type="ARBA" id="ARBA00023328"/>
    </source>
</evidence>
<dbReference type="GO" id="GO:0051301">
    <property type="term" value="P:cell division"/>
    <property type="evidence" value="ECO:0007669"/>
    <property type="project" value="UniProtKB-KW"/>
</dbReference>
<evidence type="ECO:0000256" key="7">
    <source>
        <dbReference type="ARBA" id="ARBA00023306"/>
    </source>
</evidence>
<gene>
    <name evidence="11" type="ORF">TanjilG_20421</name>
</gene>